<reference evidence="7 8" key="1">
    <citation type="submission" date="2016-10" db="EMBL/GenBank/DDBJ databases">
        <authorList>
            <person name="de Groot N.N."/>
        </authorList>
    </citation>
    <scope>NUCLEOTIDE SEQUENCE [LARGE SCALE GENOMIC DNA]</scope>
    <source>
        <strain evidence="7 8">DSM 23126</strain>
    </source>
</reference>
<dbReference type="InterPro" id="IPR001765">
    <property type="entry name" value="Carbonic_anhydrase"/>
</dbReference>
<protein>
    <recommendedName>
        <fullName evidence="2">carbonic anhydrase</fullName>
        <ecNumber evidence="2">4.2.1.1</ecNumber>
    </recommendedName>
</protein>
<dbReference type="Gene3D" id="3.40.1050.10">
    <property type="entry name" value="Carbonic anhydrase"/>
    <property type="match status" value="1"/>
</dbReference>
<organism evidence="7 8">
    <name type="scientific">Marinococcus luteus</name>
    <dbReference type="NCBI Taxonomy" id="1122204"/>
    <lineage>
        <taxon>Bacteria</taxon>
        <taxon>Bacillati</taxon>
        <taxon>Bacillota</taxon>
        <taxon>Bacilli</taxon>
        <taxon>Bacillales</taxon>
        <taxon>Bacillaceae</taxon>
        <taxon>Marinococcus</taxon>
    </lineage>
</organism>
<keyword evidence="3 6" id="KW-0479">Metal-binding</keyword>
<dbReference type="Proteomes" id="UP000199488">
    <property type="component" value="Unassembled WGS sequence"/>
</dbReference>
<keyword evidence="4 6" id="KW-0862">Zinc</keyword>
<comment type="catalytic activity">
    <reaction evidence="5">
        <text>hydrogencarbonate + H(+) = CO2 + H2O</text>
        <dbReference type="Rhea" id="RHEA:10748"/>
        <dbReference type="ChEBI" id="CHEBI:15377"/>
        <dbReference type="ChEBI" id="CHEBI:15378"/>
        <dbReference type="ChEBI" id="CHEBI:16526"/>
        <dbReference type="ChEBI" id="CHEBI:17544"/>
        <dbReference type="EC" id="4.2.1.1"/>
    </reaction>
</comment>
<evidence type="ECO:0000256" key="3">
    <source>
        <dbReference type="ARBA" id="ARBA00022723"/>
    </source>
</evidence>
<dbReference type="STRING" id="1122204.SAMN05421781_2915"/>
<feature type="binding site" evidence="6">
    <location>
        <position position="41"/>
    </location>
    <ligand>
        <name>Zn(2+)</name>
        <dbReference type="ChEBI" id="CHEBI:29105"/>
    </ligand>
</feature>
<name>A0A1H2XTX0_9BACI</name>
<sequence length="187" mass="20619">MSEVVKSILEHNQQFVQNKEYEAFQTDKFPNKRIVVLTCMDTRLIELLPKAMGIQNGDAKLIRNAGAMITDPYDSITRSILVALYELKAEEVLIVGHYGCGMTGLQAGQVLEKAYDRGVSSDAEAVMHAEGVSVHEWLRGFSDVEDNVHQSVQVMRNHPLLPPGTPVHGLVISPETGELTSLDTADM</sequence>
<dbReference type="PANTHER" id="PTHR43175">
    <property type="entry name" value="CARBONIC ANHYDRASE"/>
    <property type="match status" value="1"/>
</dbReference>
<dbReference type="CDD" id="cd03379">
    <property type="entry name" value="beta_CA_cladeD"/>
    <property type="match status" value="1"/>
</dbReference>
<dbReference type="RefSeq" id="WP_091616611.1">
    <property type="nucleotide sequence ID" value="NZ_FNNC01000007.1"/>
</dbReference>
<proteinExistence type="inferred from homology"/>
<dbReference type="EMBL" id="FNNC01000007">
    <property type="protein sequence ID" value="SDW96240.1"/>
    <property type="molecule type" value="Genomic_DNA"/>
</dbReference>
<evidence type="ECO:0000313" key="7">
    <source>
        <dbReference type="EMBL" id="SDW96240.1"/>
    </source>
</evidence>
<gene>
    <name evidence="7" type="ORF">SAMN05421781_2915</name>
</gene>
<dbReference type="EC" id="4.2.1.1" evidence="2"/>
<keyword evidence="8" id="KW-1185">Reference proteome</keyword>
<accession>A0A1H2XTX0</accession>
<feature type="binding site" evidence="6">
    <location>
        <position position="100"/>
    </location>
    <ligand>
        <name>Zn(2+)</name>
        <dbReference type="ChEBI" id="CHEBI:29105"/>
    </ligand>
</feature>
<dbReference type="GO" id="GO:0008270">
    <property type="term" value="F:zinc ion binding"/>
    <property type="evidence" value="ECO:0007669"/>
    <property type="project" value="InterPro"/>
</dbReference>
<evidence type="ECO:0000256" key="6">
    <source>
        <dbReference type="PIRSR" id="PIRSR601765-1"/>
    </source>
</evidence>
<feature type="binding site" evidence="6">
    <location>
        <position position="97"/>
    </location>
    <ligand>
        <name>Zn(2+)</name>
        <dbReference type="ChEBI" id="CHEBI:29105"/>
    </ligand>
</feature>
<comment type="cofactor">
    <cofactor evidence="6">
        <name>Zn(2+)</name>
        <dbReference type="ChEBI" id="CHEBI:29105"/>
    </cofactor>
    <text evidence="6">Binds 1 zinc ion per subunit.</text>
</comment>
<evidence type="ECO:0000256" key="4">
    <source>
        <dbReference type="ARBA" id="ARBA00022833"/>
    </source>
</evidence>
<dbReference type="SUPFAM" id="SSF53056">
    <property type="entry name" value="beta-carbonic anhydrase, cab"/>
    <property type="match status" value="1"/>
</dbReference>
<evidence type="ECO:0000313" key="8">
    <source>
        <dbReference type="Proteomes" id="UP000199488"/>
    </source>
</evidence>
<dbReference type="PANTHER" id="PTHR43175:SF3">
    <property type="entry name" value="CARBON DISULFIDE HYDROLASE"/>
    <property type="match status" value="1"/>
</dbReference>
<evidence type="ECO:0000256" key="1">
    <source>
        <dbReference type="ARBA" id="ARBA00006217"/>
    </source>
</evidence>
<dbReference type="OrthoDB" id="9792260at2"/>
<evidence type="ECO:0000256" key="2">
    <source>
        <dbReference type="ARBA" id="ARBA00012925"/>
    </source>
</evidence>
<dbReference type="AlphaFoldDB" id="A0A1H2XTX0"/>
<dbReference type="GO" id="GO:0004089">
    <property type="term" value="F:carbonate dehydratase activity"/>
    <property type="evidence" value="ECO:0007669"/>
    <property type="project" value="UniProtKB-EC"/>
</dbReference>
<comment type="similarity">
    <text evidence="1">Belongs to the beta-class carbonic anhydrase family.</text>
</comment>
<dbReference type="Pfam" id="PF00484">
    <property type="entry name" value="Pro_CA"/>
    <property type="match status" value="1"/>
</dbReference>
<feature type="binding site" evidence="6">
    <location>
        <position position="39"/>
    </location>
    <ligand>
        <name>Zn(2+)</name>
        <dbReference type="ChEBI" id="CHEBI:29105"/>
    </ligand>
</feature>
<dbReference type="InterPro" id="IPR036874">
    <property type="entry name" value="Carbonic_anhydrase_sf"/>
</dbReference>
<dbReference type="SMART" id="SM00947">
    <property type="entry name" value="Pro_CA"/>
    <property type="match status" value="1"/>
</dbReference>
<evidence type="ECO:0000256" key="5">
    <source>
        <dbReference type="ARBA" id="ARBA00048348"/>
    </source>
</evidence>